<protein>
    <submittedName>
        <fullName evidence="1">Predicted protein</fullName>
    </submittedName>
</protein>
<organism evidence="2">
    <name type="scientific">Laccaria bicolor (strain S238N-H82 / ATCC MYA-4686)</name>
    <name type="common">Bicoloured deceiver</name>
    <name type="synonym">Laccaria laccata var. bicolor</name>
    <dbReference type="NCBI Taxonomy" id="486041"/>
    <lineage>
        <taxon>Eukaryota</taxon>
        <taxon>Fungi</taxon>
        <taxon>Dikarya</taxon>
        <taxon>Basidiomycota</taxon>
        <taxon>Agaricomycotina</taxon>
        <taxon>Agaricomycetes</taxon>
        <taxon>Agaricomycetidae</taxon>
        <taxon>Agaricales</taxon>
        <taxon>Agaricineae</taxon>
        <taxon>Hydnangiaceae</taxon>
        <taxon>Laccaria</taxon>
    </lineage>
</organism>
<keyword evidence="2" id="KW-1185">Reference proteome</keyword>
<reference evidence="1 2" key="1">
    <citation type="journal article" date="2008" name="Nature">
        <title>The genome of Laccaria bicolor provides insights into mycorrhizal symbiosis.</title>
        <authorList>
            <person name="Martin F."/>
            <person name="Aerts A."/>
            <person name="Ahren D."/>
            <person name="Brun A."/>
            <person name="Danchin E.G.J."/>
            <person name="Duchaussoy F."/>
            <person name="Gibon J."/>
            <person name="Kohler A."/>
            <person name="Lindquist E."/>
            <person name="Pereda V."/>
            <person name="Salamov A."/>
            <person name="Shapiro H.J."/>
            <person name="Wuyts J."/>
            <person name="Blaudez D."/>
            <person name="Buee M."/>
            <person name="Brokstein P."/>
            <person name="Canbaeck B."/>
            <person name="Cohen D."/>
            <person name="Courty P.E."/>
            <person name="Coutinho P.M."/>
            <person name="Delaruelle C."/>
            <person name="Detter J.C."/>
            <person name="Deveau A."/>
            <person name="DiFazio S."/>
            <person name="Duplessis S."/>
            <person name="Fraissinet-Tachet L."/>
            <person name="Lucic E."/>
            <person name="Frey-Klett P."/>
            <person name="Fourrey C."/>
            <person name="Feussner I."/>
            <person name="Gay G."/>
            <person name="Grimwood J."/>
            <person name="Hoegger P.J."/>
            <person name="Jain P."/>
            <person name="Kilaru S."/>
            <person name="Labbe J."/>
            <person name="Lin Y.C."/>
            <person name="Legue V."/>
            <person name="Le Tacon F."/>
            <person name="Marmeisse R."/>
            <person name="Melayah D."/>
            <person name="Montanini B."/>
            <person name="Muratet M."/>
            <person name="Nehls U."/>
            <person name="Niculita-Hirzel H."/>
            <person name="Oudot-Le Secq M.P."/>
            <person name="Peter M."/>
            <person name="Quesneville H."/>
            <person name="Rajashekar B."/>
            <person name="Reich M."/>
            <person name="Rouhier N."/>
            <person name="Schmutz J."/>
            <person name="Yin T."/>
            <person name="Chalot M."/>
            <person name="Henrissat B."/>
            <person name="Kuees U."/>
            <person name="Lucas S."/>
            <person name="Van de Peer Y."/>
            <person name="Podila G.K."/>
            <person name="Polle A."/>
            <person name="Pukkila P.J."/>
            <person name="Richardson P.M."/>
            <person name="Rouze P."/>
            <person name="Sanders I.R."/>
            <person name="Stajich J.E."/>
            <person name="Tunlid A."/>
            <person name="Tuskan G."/>
            <person name="Grigoriev I.V."/>
        </authorList>
    </citation>
    <scope>NUCLEOTIDE SEQUENCE [LARGE SCALE GENOMIC DNA]</scope>
    <source>
        <strain evidence="2">S238N-H82 / ATCC MYA-4686</strain>
    </source>
</reference>
<dbReference type="GeneID" id="6082026"/>
<gene>
    <name evidence="1" type="ORF">LACBIDRAFT_331950</name>
</gene>
<evidence type="ECO:0000313" key="1">
    <source>
        <dbReference type="EMBL" id="EDR03002.1"/>
    </source>
</evidence>
<dbReference type="HOGENOM" id="CLU_1496475_0_0_1"/>
<dbReference type="AlphaFoldDB" id="B0DR50"/>
<dbReference type="KEGG" id="lbc:LACBIDRAFT_331950"/>
<sequence>MCRLLEPDLFTLGMAHFVAVLTESHPDNRPTIGSPSKFNVQPSSCSVSLAMLPSSRPRPDYTSVAATRLYVGCTNLTVQIAFNYVRQSEFIPDCYGREHHEDGDTKWPLNQRDCEDITPYDALVLGELNESFAPSTREMSAFSLPGGQLVPRRGVVTSPNVSWLPFITVAPLPIRARANG</sequence>
<dbReference type="EMBL" id="DS547127">
    <property type="protein sequence ID" value="EDR03002.1"/>
    <property type="molecule type" value="Genomic_DNA"/>
</dbReference>
<dbReference type="Proteomes" id="UP000001194">
    <property type="component" value="Unassembled WGS sequence"/>
</dbReference>
<name>B0DR50_LACBS</name>
<accession>B0DR50</accession>
<evidence type="ECO:0000313" key="2">
    <source>
        <dbReference type="Proteomes" id="UP000001194"/>
    </source>
</evidence>
<proteinExistence type="predicted"/>
<dbReference type="RefSeq" id="XP_001886425.1">
    <property type="nucleotide sequence ID" value="XM_001886390.1"/>
</dbReference>
<dbReference type="InParanoid" id="B0DR50"/>